<evidence type="ECO:0000256" key="5">
    <source>
        <dbReference type="ARBA" id="ARBA00023163"/>
    </source>
</evidence>
<dbReference type="EMBL" id="BSQG01000002">
    <property type="protein sequence ID" value="GLU47097.1"/>
    <property type="molecule type" value="Genomic_DNA"/>
</dbReference>
<dbReference type="Gene3D" id="3.90.1150.10">
    <property type="entry name" value="Aspartate Aminotransferase, domain 1"/>
    <property type="match status" value="1"/>
</dbReference>
<protein>
    <submittedName>
        <fullName evidence="7">Transcriptional regulator, GntR family protein</fullName>
    </submittedName>
</protein>
<sequence>MPTHRELARDHGIALATATRVYTELAEAGLVVGEPGRGTFVREQFGYDGVEPQRVAHGNRVADLAFNQPLDPGQADDLRDRLRELAATGDIETLLVQHPPGGRSTDRAVVATHLLDAGIDVAPENVLLTGGAQHGLDTVLRALARPGDVIAVDELTYPGIKLIADVQGIELAAVRHTDRGMSLGSLEKLCRERSVKAVYTMPTLHNPLGSVMGADDRSRMAAVARRYDTFLIEDATYAFLAPDAPAPLYAVAPERTVYVASLSKNLATGLRFGFLVAPTAHRHRLVRTLKASSWGTPPIIAALAVAWLRSGAITRWTHQRRIDARSRQHVAARVFSGLDYRAHPAAYFGWLRLPSGIRAVQMERTLAAQGILVSTADEFSVRPHPPAALRISLSGTPTLATLERVLETIRTELPP</sequence>
<dbReference type="PANTHER" id="PTHR46577:SF1">
    <property type="entry name" value="HTH-TYPE TRANSCRIPTIONAL REGULATORY PROTEIN GABR"/>
    <property type="match status" value="1"/>
</dbReference>
<dbReference type="InterPro" id="IPR015424">
    <property type="entry name" value="PyrdxlP-dep_Trfase"/>
</dbReference>
<evidence type="ECO:0000313" key="8">
    <source>
        <dbReference type="Proteomes" id="UP001165092"/>
    </source>
</evidence>
<dbReference type="InterPro" id="IPR004839">
    <property type="entry name" value="Aminotransferase_I/II_large"/>
</dbReference>
<dbReference type="AlphaFoldDB" id="A0A9W6P4S6"/>
<evidence type="ECO:0000313" key="7">
    <source>
        <dbReference type="EMBL" id="GLU47097.1"/>
    </source>
</evidence>
<keyword evidence="4" id="KW-0238">DNA-binding</keyword>
<gene>
    <name evidence="7" type="ORF">Nans01_14480</name>
</gene>
<feature type="domain" description="HTH gntR-type" evidence="6">
    <location>
        <begin position="1"/>
        <end position="44"/>
    </location>
</feature>
<dbReference type="GO" id="GO:0003700">
    <property type="term" value="F:DNA-binding transcription factor activity"/>
    <property type="evidence" value="ECO:0007669"/>
    <property type="project" value="InterPro"/>
</dbReference>
<comment type="similarity">
    <text evidence="1">In the C-terminal section; belongs to the class-I pyridoxal-phosphate-dependent aminotransferase family.</text>
</comment>
<evidence type="ECO:0000256" key="4">
    <source>
        <dbReference type="ARBA" id="ARBA00023125"/>
    </source>
</evidence>
<accession>A0A9W6P4S6</accession>
<dbReference type="CDD" id="cd00609">
    <property type="entry name" value="AAT_like"/>
    <property type="match status" value="1"/>
</dbReference>
<organism evidence="7 8">
    <name type="scientific">Nocardiopsis ansamitocini</name>
    <dbReference type="NCBI Taxonomy" id="1670832"/>
    <lineage>
        <taxon>Bacteria</taxon>
        <taxon>Bacillati</taxon>
        <taxon>Actinomycetota</taxon>
        <taxon>Actinomycetes</taxon>
        <taxon>Streptosporangiales</taxon>
        <taxon>Nocardiopsidaceae</taxon>
        <taxon>Nocardiopsis</taxon>
    </lineage>
</organism>
<dbReference type="Gene3D" id="1.10.10.10">
    <property type="entry name" value="Winged helix-like DNA-binding domain superfamily/Winged helix DNA-binding domain"/>
    <property type="match status" value="1"/>
</dbReference>
<dbReference type="GO" id="GO:0030170">
    <property type="term" value="F:pyridoxal phosphate binding"/>
    <property type="evidence" value="ECO:0007669"/>
    <property type="project" value="InterPro"/>
</dbReference>
<dbReference type="InterPro" id="IPR051446">
    <property type="entry name" value="HTH_trans_reg/aminotransferase"/>
</dbReference>
<dbReference type="SUPFAM" id="SSF46785">
    <property type="entry name" value="Winged helix' DNA-binding domain"/>
    <property type="match status" value="1"/>
</dbReference>
<evidence type="ECO:0000256" key="1">
    <source>
        <dbReference type="ARBA" id="ARBA00005384"/>
    </source>
</evidence>
<keyword evidence="8" id="KW-1185">Reference proteome</keyword>
<dbReference type="Gene3D" id="3.40.640.10">
    <property type="entry name" value="Type I PLP-dependent aspartate aminotransferase-like (Major domain)"/>
    <property type="match status" value="1"/>
</dbReference>
<dbReference type="InterPro" id="IPR015421">
    <property type="entry name" value="PyrdxlP-dep_Trfase_major"/>
</dbReference>
<reference evidence="7" key="1">
    <citation type="submission" date="2023-02" db="EMBL/GenBank/DDBJ databases">
        <title>Nocardiopsis ansamitocini NBRC 112285.</title>
        <authorList>
            <person name="Ichikawa N."/>
            <person name="Sato H."/>
            <person name="Tonouchi N."/>
        </authorList>
    </citation>
    <scope>NUCLEOTIDE SEQUENCE</scope>
    <source>
        <strain evidence="7">NBRC 112285</strain>
    </source>
</reference>
<dbReference type="InterPro" id="IPR000524">
    <property type="entry name" value="Tscrpt_reg_HTH_GntR"/>
</dbReference>
<dbReference type="Pfam" id="PF00155">
    <property type="entry name" value="Aminotran_1_2"/>
    <property type="match status" value="1"/>
</dbReference>
<dbReference type="InterPro" id="IPR036390">
    <property type="entry name" value="WH_DNA-bd_sf"/>
</dbReference>
<proteinExistence type="inferred from homology"/>
<evidence type="ECO:0000259" key="6">
    <source>
        <dbReference type="PROSITE" id="PS50949"/>
    </source>
</evidence>
<dbReference type="PROSITE" id="PS50949">
    <property type="entry name" value="HTH_GNTR"/>
    <property type="match status" value="1"/>
</dbReference>
<dbReference type="Proteomes" id="UP001165092">
    <property type="component" value="Unassembled WGS sequence"/>
</dbReference>
<evidence type="ECO:0000256" key="2">
    <source>
        <dbReference type="ARBA" id="ARBA00022898"/>
    </source>
</evidence>
<dbReference type="GO" id="GO:0003677">
    <property type="term" value="F:DNA binding"/>
    <property type="evidence" value="ECO:0007669"/>
    <property type="project" value="UniProtKB-KW"/>
</dbReference>
<keyword evidence="3" id="KW-0805">Transcription regulation</keyword>
<comment type="caution">
    <text evidence="7">The sequence shown here is derived from an EMBL/GenBank/DDBJ whole genome shotgun (WGS) entry which is preliminary data.</text>
</comment>
<dbReference type="InterPro" id="IPR036388">
    <property type="entry name" value="WH-like_DNA-bd_sf"/>
</dbReference>
<keyword evidence="2" id="KW-0663">Pyridoxal phosphate</keyword>
<evidence type="ECO:0000256" key="3">
    <source>
        <dbReference type="ARBA" id="ARBA00023015"/>
    </source>
</evidence>
<dbReference type="InterPro" id="IPR015422">
    <property type="entry name" value="PyrdxlP-dep_Trfase_small"/>
</dbReference>
<dbReference type="PANTHER" id="PTHR46577">
    <property type="entry name" value="HTH-TYPE TRANSCRIPTIONAL REGULATORY PROTEIN GABR"/>
    <property type="match status" value="1"/>
</dbReference>
<keyword evidence="5" id="KW-0804">Transcription</keyword>
<dbReference type="SUPFAM" id="SSF53383">
    <property type="entry name" value="PLP-dependent transferases"/>
    <property type="match status" value="1"/>
</dbReference>
<name>A0A9W6P4S6_9ACTN</name>